<organism evidence="1 2">
    <name type="scientific">Aporhodopirellula rubra</name>
    <dbReference type="NCBI Taxonomy" id="980271"/>
    <lineage>
        <taxon>Bacteria</taxon>
        <taxon>Pseudomonadati</taxon>
        <taxon>Planctomycetota</taxon>
        <taxon>Planctomycetia</taxon>
        <taxon>Pirellulales</taxon>
        <taxon>Pirellulaceae</taxon>
        <taxon>Aporhodopirellula</taxon>
    </lineage>
</organism>
<protein>
    <submittedName>
        <fullName evidence="1">Uncharacterized protein</fullName>
    </submittedName>
</protein>
<comment type="caution">
    <text evidence="1">The sequence shown here is derived from an EMBL/GenBank/DDBJ whole genome shotgun (WGS) entry which is preliminary data.</text>
</comment>
<dbReference type="AlphaFoldDB" id="A0A7W5DYQ0"/>
<sequence length="56" mass="6440">MLNLNVLFVRALVFAMHGDWVFYRTTPILSASFSLRHGFCFVSVETHDRHRTATNG</sequence>
<keyword evidence="2" id="KW-1185">Reference proteome</keyword>
<evidence type="ECO:0000313" key="1">
    <source>
        <dbReference type="EMBL" id="MBB3206943.1"/>
    </source>
</evidence>
<name>A0A7W5DYQ0_9BACT</name>
<gene>
    <name evidence="1" type="ORF">FHS27_002757</name>
</gene>
<accession>A0A7W5DYQ0</accession>
<reference evidence="1 2" key="1">
    <citation type="submission" date="2020-08" db="EMBL/GenBank/DDBJ databases">
        <title>Genomic Encyclopedia of Type Strains, Phase III (KMG-III): the genomes of soil and plant-associated and newly described type strains.</title>
        <authorList>
            <person name="Whitman W."/>
        </authorList>
    </citation>
    <scope>NUCLEOTIDE SEQUENCE [LARGE SCALE GENOMIC DNA]</scope>
    <source>
        <strain evidence="1 2">CECT 8075</strain>
    </source>
</reference>
<evidence type="ECO:0000313" key="2">
    <source>
        <dbReference type="Proteomes" id="UP000536179"/>
    </source>
</evidence>
<dbReference type="Proteomes" id="UP000536179">
    <property type="component" value="Unassembled WGS sequence"/>
</dbReference>
<proteinExistence type="predicted"/>
<dbReference type="EMBL" id="JACHXU010000008">
    <property type="protein sequence ID" value="MBB3206943.1"/>
    <property type="molecule type" value="Genomic_DNA"/>
</dbReference>